<dbReference type="InterPro" id="IPR013783">
    <property type="entry name" value="Ig-like_fold"/>
</dbReference>
<gene>
    <name evidence="11" type="primary">Icam4</name>
    <name evidence="11" type="ORF">CHIMIN_R15170</name>
</gene>
<dbReference type="GO" id="GO:0005178">
    <property type="term" value="F:integrin binding"/>
    <property type="evidence" value="ECO:0007669"/>
    <property type="project" value="InterPro"/>
</dbReference>
<evidence type="ECO:0000313" key="12">
    <source>
        <dbReference type="Proteomes" id="UP000557271"/>
    </source>
</evidence>
<protein>
    <submittedName>
        <fullName evidence="11">ICAM4 protein</fullName>
    </submittedName>
</protein>
<keyword evidence="3" id="KW-0732">Signal</keyword>
<evidence type="ECO:0000256" key="1">
    <source>
        <dbReference type="ARBA" id="ARBA00004479"/>
    </source>
</evidence>
<sequence length="107" mass="12289">LLNVTDWNSNVLCFYSCGKDRKVVTTKLTVYRVLEPAMLDSVPELEVGKSHELVCQVANVAPVRNLMVILRRGNETLHTQTFEQHQQDKPESVRVTHRMTVQRRDNG</sequence>
<dbReference type="OrthoDB" id="5843397at2759"/>
<keyword evidence="8" id="KW-1015">Disulfide bond</keyword>
<dbReference type="PANTHER" id="PTHR13771">
    <property type="entry name" value="INTERCELLULAR ADHESION MOLECULE"/>
    <property type="match status" value="1"/>
</dbReference>
<feature type="non-terminal residue" evidence="11">
    <location>
        <position position="107"/>
    </location>
</feature>
<dbReference type="GO" id="GO:0098609">
    <property type="term" value="P:cell-cell adhesion"/>
    <property type="evidence" value="ECO:0007669"/>
    <property type="project" value="InterPro"/>
</dbReference>
<keyword evidence="12" id="KW-1185">Reference proteome</keyword>
<evidence type="ECO:0000256" key="5">
    <source>
        <dbReference type="ARBA" id="ARBA00022889"/>
    </source>
</evidence>
<keyword evidence="4" id="KW-0677">Repeat</keyword>
<evidence type="ECO:0000256" key="2">
    <source>
        <dbReference type="ARBA" id="ARBA00022692"/>
    </source>
</evidence>
<dbReference type="SUPFAM" id="SSF48726">
    <property type="entry name" value="Immunoglobulin"/>
    <property type="match status" value="1"/>
</dbReference>
<evidence type="ECO:0000256" key="4">
    <source>
        <dbReference type="ARBA" id="ARBA00022737"/>
    </source>
</evidence>
<evidence type="ECO:0000256" key="9">
    <source>
        <dbReference type="ARBA" id="ARBA00023180"/>
    </source>
</evidence>
<comment type="caution">
    <text evidence="11">The sequence shown here is derived from an EMBL/GenBank/DDBJ whole genome shotgun (WGS) entry which is preliminary data.</text>
</comment>
<accession>A0A7K7EYI7</accession>
<evidence type="ECO:0000256" key="10">
    <source>
        <dbReference type="ARBA" id="ARBA00023319"/>
    </source>
</evidence>
<dbReference type="InterPro" id="IPR003987">
    <property type="entry name" value="ICAM_VCAM_N"/>
</dbReference>
<evidence type="ECO:0000256" key="7">
    <source>
        <dbReference type="ARBA" id="ARBA00023136"/>
    </source>
</evidence>
<dbReference type="EMBL" id="VZSF01000905">
    <property type="protein sequence ID" value="NWY50315.1"/>
    <property type="molecule type" value="Genomic_DNA"/>
</dbReference>
<keyword evidence="2" id="KW-0812">Transmembrane</keyword>
<dbReference type="InterPro" id="IPR036179">
    <property type="entry name" value="Ig-like_dom_sf"/>
</dbReference>
<dbReference type="PANTHER" id="PTHR13771:SF9">
    <property type="entry name" value="INTERCELLULAR ADHESION MOLECULE 5"/>
    <property type="match status" value="1"/>
</dbReference>
<dbReference type="AlphaFoldDB" id="A0A7K7EYI7"/>
<dbReference type="GO" id="GO:0005886">
    <property type="term" value="C:plasma membrane"/>
    <property type="evidence" value="ECO:0007669"/>
    <property type="project" value="TreeGrafter"/>
</dbReference>
<evidence type="ECO:0000256" key="8">
    <source>
        <dbReference type="ARBA" id="ARBA00023157"/>
    </source>
</evidence>
<keyword evidence="7" id="KW-0472">Membrane</keyword>
<dbReference type="Proteomes" id="UP000557271">
    <property type="component" value="Unassembled WGS sequence"/>
</dbReference>
<keyword evidence="5" id="KW-0130">Cell adhesion</keyword>
<keyword evidence="6" id="KW-1133">Transmembrane helix</keyword>
<organism evidence="11 12">
    <name type="scientific">Chionis minor</name>
    <name type="common">Black-faced sheathbill</name>
    <dbReference type="NCBI Taxonomy" id="227182"/>
    <lineage>
        <taxon>Eukaryota</taxon>
        <taxon>Metazoa</taxon>
        <taxon>Chordata</taxon>
        <taxon>Craniata</taxon>
        <taxon>Vertebrata</taxon>
        <taxon>Euteleostomi</taxon>
        <taxon>Archelosauria</taxon>
        <taxon>Archosauria</taxon>
        <taxon>Dinosauria</taxon>
        <taxon>Saurischia</taxon>
        <taxon>Theropoda</taxon>
        <taxon>Coelurosauria</taxon>
        <taxon>Aves</taxon>
        <taxon>Neognathae</taxon>
        <taxon>Neoaves</taxon>
        <taxon>Charadriiformes</taxon>
        <taxon>Chionididae</taxon>
        <taxon>Chionis</taxon>
    </lineage>
</organism>
<evidence type="ECO:0000256" key="6">
    <source>
        <dbReference type="ARBA" id="ARBA00022989"/>
    </source>
</evidence>
<dbReference type="PRINTS" id="PR01472">
    <property type="entry name" value="ICAMVCAM1"/>
</dbReference>
<keyword evidence="9" id="KW-0325">Glycoprotein</keyword>
<dbReference type="Gene3D" id="2.60.40.10">
    <property type="entry name" value="Immunoglobulins"/>
    <property type="match status" value="1"/>
</dbReference>
<evidence type="ECO:0000313" key="11">
    <source>
        <dbReference type="EMBL" id="NWY50315.1"/>
    </source>
</evidence>
<proteinExistence type="predicted"/>
<name>A0A7K7EYI7_CHIMN</name>
<keyword evidence="10" id="KW-0393">Immunoglobulin domain</keyword>
<comment type="subcellular location">
    <subcellularLocation>
        <location evidence="1">Membrane</location>
        <topology evidence="1">Single-pass type I membrane protein</topology>
    </subcellularLocation>
</comment>
<reference evidence="11 12" key="1">
    <citation type="submission" date="2019-09" db="EMBL/GenBank/DDBJ databases">
        <title>Bird 10,000 Genomes (B10K) Project - Family phase.</title>
        <authorList>
            <person name="Zhang G."/>
        </authorList>
    </citation>
    <scope>NUCLEOTIDE SEQUENCE [LARGE SCALE GENOMIC DNA]</scope>
    <source>
        <strain evidence="11">B10K-UC-030-51</strain>
    </source>
</reference>
<evidence type="ECO:0000256" key="3">
    <source>
        <dbReference type="ARBA" id="ARBA00022729"/>
    </source>
</evidence>
<feature type="non-terminal residue" evidence="11">
    <location>
        <position position="1"/>
    </location>
</feature>
<dbReference type="InterPro" id="IPR047012">
    <property type="entry name" value="ICAM_VCAM"/>
</dbReference>